<evidence type="ECO:0000259" key="2">
    <source>
        <dbReference type="Pfam" id="PF16363"/>
    </source>
</evidence>
<evidence type="ECO:0000313" key="4">
    <source>
        <dbReference type="Proteomes" id="UP000546200"/>
    </source>
</evidence>
<name>A0A7W9BBR4_9SPHN</name>
<dbReference type="SUPFAM" id="SSF51735">
    <property type="entry name" value="NAD(P)-binding Rossmann-fold domains"/>
    <property type="match status" value="1"/>
</dbReference>
<proteinExistence type="predicted"/>
<dbReference type="InterPro" id="IPR036291">
    <property type="entry name" value="NAD(P)-bd_dom_sf"/>
</dbReference>
<evidence type="ECO:0000313" key="3">
    <source>
        <dbReference type="EMBL" id="MBB5714282.1"/>
    </source>
</evidence>
<protein>
    <submittedName>
        <fullName evidence="3">UDP-glucuronate 4-epimerase</fullName>
        <ecNumber evidence="3">5.1.3.6</ecNumber>
    </submittedName>
</protein>
<keyword evidence="1" id="KW-0520">NAD</keyword>
<gene>
    <name evidence="3" type="ORF">FHS94_001113</name>
</gene>
<sequence length="356" mass="39466">MRILVTGVAGFIGMSLARRLLARGDTVIGIDNINDYYSPQLKHDRLAVLMDEGGDRFRFHQVDFADHKRLDSVLHGATFDRIAHLGAQPGVRYSIENPRAYIQSNLVGHANMLELARDRGVEHMVYASSSSVYGANAKTPFSVDDRVDHPLSLYAATKKADELMSETYAHLYRLPLTGLRFFTVYGPWGRPDMAVWLFTKAILEGRPIAVFNHGEMRRDFTYVDDIVSGVVACLDHPPADTGVPHAGGSIAPHAIYNIGNHRCEQLGHLIDVVEQACGRKAIRDLQPMQPGDVPATYADIDAIRRDLGFEPSVSIEIGVPRFVQWYREYHGLAISRSHVPPRRPRATTGASATASL</sequence>
<dbReference type="AlphaFoldDB" id="A0A7W9BBR4"/>
<dbReference type="PRINTS" id="PR01713">
    <property type="entry name" value="NUCEPIMERASE"/>
</dbReference>
<keyword evidence="3" id="KW-0413">Isomerase</keyword>
<dbReference type="RefSeq" id="WP_184055470.1">
    <property type="nucleotide sequence ID" value="NZ_JACIJK010000003.1"/>
</dbReference>
<dbReference type="EMBL" id="JACIJK010000003">
    <property type="protein sequence ID" value="MBB5714282.1"/>
    <property type="molecule type" value="Genomic_DNA"/>
</dbReference>
<organism evidence="3 4">
    <name type="scientific">Sphingomonas aerophila</name>
    <dbReference type="NCBI Taxonomy" id="1344948"/>
    <lineage>
        <taxon>Bacteria</taxon>
        <taxon>Pseudomonadati</taxon>
        <taxon>Pseudomonadota</taxon>
        <taxon>Alphaproteobacteria</taxon>
        <taxon>Sphingomonadales</taxon>
        <taxon>Sphingomonadaceae</taxon>
        <taxon>Sphingomonas</taxon>
    </lineage>
</organism>
<dbReference type="EC" id="5.1.3.6" evidence="3"/>
<keyword evidence="4" id="KW-1185">Reference proteome</keyword>
<dbReference type="GO" id="GO:0050378">
    <property type="term" value="F:UDP-glucuronate 4-epimerase activity"/>
    <property type="evidence" value="ECO:0007669"/>
    <property type="project" value="UniProtKB-EC"/>
</dbReference>
<dbReference type="PANTHER" id="PTHR43574">
    <property type="entry name" value="EPIMERASE-RELATED"/>
    <property type="match status" value="1"/>
</dbReference>
<dbReference type="Proteomes" id="UP000546200">
    <property type="component" value="Unassembled WGS sequence"/>
</dbReference>
<evidence type="ECO:0000256" key="1">
    <source>
        <dbReference type="ARBA" id="ARBA00023027"/>
    </source>
</evidence>
<feature type="domain" description="NAD(P)-binding" evidence="2">
    <location>
        <begin position="4"/>
        <end position="319"/>
    </location>
</feature>
<dbReference type="InterPro" id="IPR016040">
    <property type="entry name" value="NAD(P)-bd_dom"/>
</dbReference>
<comment type="caution">
    <text evidence="3">The sequence shown here is derived from an EMBL/GenBank/DDBJ whole genome shotgun (WGS) entry which is preliminary data.</text>
</comment>
<accession>A0A7W9BBR4</accession>
<reference evidence="3 4" key="1">
    <citation type="submission" date="2020-08" db="EMBL/GenBank/DDBJ databases">
        <title>Genomic Encyclopedia of Type Strains, Phase IV (KMG-IV): sequencing the most valuable type-strain genomes for metagenomic binning, comparative biology and taxonomic classification.</title>
        <authorList>
            <person name="Goeker M."/>
        </authorList>
    </citation>
    <scope>NUCLEOTIDE SEQUENCE [LARGE SCALE GENOMIC DNA]</scope>
    <source>
        <strain evidence="3 4">DSM 100044</strain>
    </source>
</reference>
<dbReference type="Gene3D" id="3.40.50.720">
    <property type="entry name" value="NAD(P)-binding Rossmann-like Domain"/>
    <property type="match status" value="1"/>
</dbReference>
<dbReference type="Pfam" id="PF16363">
    <property type="entry name" value="GDP_Man_Dehyd"/>
    <property type="match status" value="1"/>
</dbReference>